<feature type="transmembrane region" description="Helical" evidence="8">
    <location>
        <begin position="549"/>
        <end position="574"/>
    </location>
</feature>
<evidence type="ECO:0000259" key="9">
    <source>
        <dbReference type="Pfam" id="PF02714"/>
    </source>
</evidence>
<dbReference type="GO" id="GO:0005227">
    <property type="term" value="F:calcium-activated cation channel activity"/>
    <property type="evidence" value="ECO:0007669"/>
    <property type="project" value="InterPro"/>
</dbReference>
<evidence type="ECO:0000313" key="13">
    <source>
        <dbReference type="EMBL" id="QWW23310.1"/>
    </source>
</evidence>
<feature type="transmembrane region" description="Helical" evidence="8">
    <location>
        <begin position="765"/>
        <end position="786"/>
    </location>
</feature>
<keyword evidence="3" id="KW-0813">Transport</keyword>
<dbReference type="InterPro" id="IPR020999">
    <property type="entry name" value="Chitin_synth_reg_RCR"/>
</dbReference>
<evidence type="ECO:0000256" key="1">
    <source>
        <dbReference type="ARBA" id="ARBA00004141"/>
    </source>
</evidence>
<feature type="region of interest" description="Disordered" evidence="7">
    <location>
        <begin position="103"/>
        <end position="178"/>
    </location>
</feature>
<feature type="transmembrane region" description="Helical" evidence="8">
    <location>
        <begin position="687"/>
        <end position="720"/>
    </location>
</feature>
<feature type="transmembrane region" description="Helical" evidence="8">
    <location>
        <begin position="311"/>
        <end position="330"/>
    </location>
</feature>
<feature type="transmembrane region" description="Helical" evidence="8">
    <location>
        <begin position="594"/>
        <end position="618"/>
    </location>
</feature>
<protein>
    <submittedName>
        <fullName evidence="13">Uncharacterized protein</fullName>
    </submittedName>
</protein>
<evidence type="ECO:0000259" key="10">
    <source>
        <dbReference type="Pfam" id="PF12621"/>
    </source>
</evidence>
<feature type="transmembrane region" description="Helical" evidence="8">
    <location>
        <begin position="639"/>
        <end position="667"/>
    </location>
</feature>
<gene>
    <name evidence="13" type="ORF">CA7LBN_002111</name>
</gene>
<evidence type="ECO:0000256" key="6">
    <source>
        <dbReference type="ARBA" id="ARBA00023136"/>
    </source>
</evidence>
<dbReference type="Pfam" id="PF13967">
    <property type="entry name" value="RSN1_TM"/>
    <property type="match status" value="1"/>
</dbReference>
<evidence type="ECO:0000256" key="3">
    <source>
        <dbReference type="ARBA" id="ARBA00022448"/>
    </source>
</evidence>
<feature type="compositionally biased region" description="Low complexity" evidence="7">
    <location>
        <begin position="68"/>
        <end position="77"/>
    </location>
</feature>
<evidence type="ECO:0000259" key="11">
    <source>
        <dbReference type="Pfam" id="PF13967"/>
    </source>
</evidence>
<accession>A0A8F3AGP0</accession>
<feature type="region of interest" description="Disordered" evidence="7">
    <location>
        <begin position="911"/>
        <end position="946"/>
    </location>
</feature>
<evidence type="ECO:0000256" key="2">
    <source>
        <dbReference type="ARBA" id="ARBA00007779"/>
    </source>
</evidence>
<evidence type="ECO:0000259" key="12">
    <source>
        <dbReference type="Pfam" id="PF14703"/>
    </source>
</evidence>
<reference evidence="13" key="1">
    <citation type="submission" date="2021-06" db="EMBL/GenBank/DDBJ databases">
        <title>Candida auris outbreak in lebanese hospital.</title>
        <authorList>
            <person name="Finianos M."/>
        </authorList>
    </citation>
    <scope>NUCLEOTIDE SEQUENCE</scope>
    <source>
        <strain evidence="13">CA7LBN</strain>
    </source>
</reference>
<dbReference type="Pfam" id="PF14703">
    <property type="entry name" value="PHM7_cyt"/>
    <property type="match status" value="1"/>
</dbReference>
<proteinExistence type="inferred from homology"/>
<feature type="compositionally biased region" description="Basic and acidic residues" evidence="7">
    <location>
        <begin position="924"/>
        <end position="936"/>
    </location>
</feature>
<feature type="transmembrane region" description="Helical" evidence="8">
    <location>
        <begin position="184"/>
        <end position="205"/>
    </location>
</feature>
<dbReference type="InterPro" id="IPR022257">
    <property type="entry name" value="PHM7_ext"/>
</dbReference>
<dbReference type="PANTHER" id="PTHR13018">
    <property type="entry name" value="PROBABLE MEMBRANE PROTEIN DUF221-RELATED"/>
    <property type="match status" value="1"/>
</dbReference>
<feature type="transmembrane region" description="Helical" evidence="8">
    <location>
        <begin position="260"/>
        <end position="283"/>
    </location>
</feature>
<dbReference type="InterPro" id="IPR032880">
    <property type="entry name" value="CSC1/OSCA1-like_N"/>
</dbReference>
<dbReference type="Pfam" id="PF02714">
    <property type="entry name" value="RSN1_7TM"/>
    <property type="match status" value="1"/>
</dbReference>
<evidence type="ECO:0000256" key="8">
    <source>
        <dbReference type="SAM" id="Phobius"/>
    </source>
</evidence>
<feature type="domain" description="CSC1/OSCA1-like N-terminal transmembrane" evidence="11">
    <location>
        <begin position="184"/>
        <end position="332"/>
    </location>
</feature>
<keyword evidence="4 8" id="KW-0812">Transmembrane</keyword>
<keyword evidence="5 8" id="KW-1133">Transmembrane helix</keyword>
<dbReference type="Proteomes" id="UP000825438">
    <property type="component" value="Chromosome II"/>
</dbReference>
<dbReference type="PANTHER" id="PTHR13018:SF139">
    <property type="entry name" value="PHOSPHATE METABOLISM PROTEIN 7"/>
    <property type="match status" value="1"/>
</dbReference>
<dbReference type="Pfam" id="PF12621">
    <property type="entry name" value="PHM7_ext"/>
    <property type="match status" value="1"/>
</dbReference>
<keyword evidence="6 8" id="KW-0472">Membrane</keyword>
<feature type="domain" description="CSC1/OSCA1-like 7TM region" evidence="9">
    <location>
        <begin position="547"/>
        <end position="820"/>
    </location>
</feature>
<dbReference type="Pfam" id="PF12273">
    <property type="entry name" value="RCR"/>
    <property type="match status" value="1"/>
</dbReference>
<feature type="domain" description="CSC1/OSCA1-like cytosolic" evidence="12">
    <location>
        <begin position="355"/>
        <end position="535"/>
    </location>
</feature>
<organism evidence="13">
    <name type="scientific">Candidozyma auris</name>
    <name type="common">Yeast</name>
    <name type="synonym">Candida auris</name>
    <dbReference type="NCBI Taxonomy" id="498019"/>
    <lineage>
        <taxon>Eukaryota</taxon>
        <taxon>Fungi</taxon>
        <taxon>Dikarya</taxon>
        <taxon>Ascomycota</taxon>
        <taxon>Saccharomycotina</taxon>
        <taxon>Pichiomycetes</taxon>
        <taxon>Metschnikowiaceae</taxon>
        <taxon>Candidozyma</taxon>
    </lineage>
</organism>
<sequence>MTFTSIYTRDDYYNGGSWSGGARWAFFAIFIVLIIIVVLGTLRINRARSRQGIQPLYGTRWMTPPSYYQSQNQYNQPTRREPDMPNVYVPTYTERAGEYDMGYYDNEGNFHPNPNAKDPSVPPQAYQGHTSSGDGVLISNDFPTYEQHSQEEQSRQQSRGTETTDARIPRDSSSGESSSSASQLLSVLIPTFIISVIFTSIFLLLRKSERRVYEPRSSVETVSKDLRPDESPKGLFAWATHLIKKPTPYLVQQLGADGYFFLRFLFEFAFICFLGCILLWPILFPVNITNGNHKKQLDMLTFGNVRDKNRYFAHVFLSWIFFGAVIFVIYRELVHYTTFRHALQTTPMYDSLLSSRTMLLTEIPEAALSENELRAYFPTATNIWYARDYKELTELVDERTKLSKKYEGALNSVLCKAVQLRQKLQKKGKPLPEPVDDLNKYLKDGKKRPTHRLKFLIGEKVDTLNYGAERLGELNKSIKKGQAEHNVNPQIPSVFIEFPSQLELQRAYQAIPFNKDFKRTKRFTGIAPDDVIWSNLALTRNKRYLKKTIASTVLTLTIIFWCIPVAVVGAISNINFLTEKLPWLDFINNMPSQLMGIITSLLPVVALAILMSLIPPFIKKMGKVAGCITVQQVNSYCQNWFFAFQVVNTFLACALGSSAASSVQSIINNPSSAMTLLASELPKSSNFYLSYLCLYGLVFSSRALANVVGLALSKVLGRILDKSPRAKWTRYTTLGRPDFSVLYPSFQLICLIALTYSIIAPLVLGFSAISFFLIFFAFLYTLIYVLHPVQTDARGRAYATALFQLFVALYVAEVLVLALFVFSKNWACVALEGVWILVTATCHQLFKWKFLPILEAVPISAIKYSAGDSTFQYPMYDQGLKEIQTEGKNYWEGGNQLGLSNSPLDQVLADPKTDESDAYTRTGTNEKDISSEKKIEPTVPSNDKTRKSVGTLTSFFRPKMETFDKVRDEMPAAYLNYIEYNPDFVRTAYNDPVVIDEEPHIWIPKDEMGLSEIEKNKALENGVDVSDADAGFDEKGNAVYYGPPPSYEEALKV</sequence>
<evidence type="ECO:0000256" key="5">
    <source>
        <dbReference type="ARBA" id="ARBA00022989"/>
    </source>
</evidence>
<feature type="transmembrane region" description="Helical" evidence="8">
    <location>
        <begin position="798"/>
        <end position="822"/>
    </location>
</feature>
<dbReference type="InterPro" id="IPR045122">
    <property type="entry name" value="Csc1-like"/>
</dbReference>
<feature type="transmembrane region" description="Helical" evidence="8">
    <location>
        <begin position="21"/>
        <end position="42"/>
    </location>
</feature>
<evidence type="ECO:0000256" key="7">
    <source>
        <dbReference type="SAM" id="MobiDB-lite"/>
    </source>
</evidence>
<evidence type="ECO:0000256" key="4">
    <source>
        <dbReference type="ARBA" id="ARBA00022692"/>
    </source>
</evidence>
<feature type="domain" description="10TM putative phosphate transporter extracellular tail" evidence="10">
    <location>
        <begin position="955"/>
        <end position="1045"/>
    </location>
</feature>
<feature type="region of interest" description="Disordered" evidence="7">
    <location>
        <begin position="68"/>
        <end position="87"/>
    </location>
</feature>
<comment type="subcellular location">
    <subcellularLocation>
        <location evidence="1">Membrane</location>
        <topology evidence="1">Multi-pass membrane protein</topology>
    </subcellularLocation>
</comment>
<name>A0A8F3AGP0_CANAR</name>
<dbReference type="EMBL" id="CP076750">
    <property type="protein sequence ID" value="QWW23310.1"/>
    <property type="molecule type" value="Genomic_DNA"/>
</dbReference>
<comment type="similarity">
    <text evidence="2">Belongs to the CSC1 (TC 1.A.17) family.</text>
</comment>
<dbReference type="AlphaFoldDB" id="A0A8F3AGP0"/>
<dbReference type="InterPro" id="IPR003864">
    <property type="entry name" value="CSC1/OSCA1-like_7TM"/>
</dbReference>
<dbReference type="GO" id="GO:0005886">
    <property type="term" value="C:plasma membrane"/>
    <property type="evidence" value="ECO:0007669"/>
    <property type="project" value="TreeGrafter"/>
</dbReference>
<feature type="transmembrane region" description="Helical" evidence="8">
    <location>
        <begin position="741"/>
        <end position="759"/>
    </location>
</feature>
<dbReference type="InterPro" id="IPR027815">
    <property type="entry name" value="CSC1/OSCA1-like_cyt"/>
</dbReference>